<evidence type="ECO:0000259" key="3">
    <source>
        <dbReference type="Pfam" id="PF14652"/>
    </source>
</evidence>
<feature type="compositionally biased region" description="Basic and acidic residues" evidence="2">
    <location>
        <begin position="110"/>
        <end position="124"/>
    </location>
</feature>
<feature type="compositionally biased region" description="Basic and acidic residues" evidence="2">
    <location>
        <begin position="497"/>
        <end position="507"/>
    </location>
</feature>
<dbReference type="CDD" id="cd22249">
    <property type="entry name" value="UDM1_RNF168_RNF169-like"/>
    <property type="match status" value="1"/>
</dbReference>
<proteinExistence type="predicted"/>
<feature type="compositionally biased region" description="Acidic residues" evidence="2">
    <location>
        <begin position="1191"/>
        <end position="1205"/>
    </location>
</feature>
<feature type="region of interest" description="Disordered" evidence="2">
    <location>
        <begin position="854"/>
        <end position="876"/>
    </location>
</feature>
<feature type="compositionally biased region" description="Basic and acidic residues" evidence="2">
    <location>
        <begin position="435"/>
        <end position="450"/>
    </location>
</feature>
<protein>
    <recommendedName>
        <fullName evidence="3">KATNIP domain-containing protein</fullName>
    </recommendedName>
</protein>
<dbReference type="PANTHER" id="PTHR21534">
    <property type="entry name" value="KATANIN-INTERACTING PROTEIN"/>
    <property type="match status" value="1"/>
</dbReference>
<dbReference type="Pfam" id="PF14652">
    <property type="entry name" value="DUF4457"/>
    <property type="match status" value="2"/>
</dbReference>
<name>A0AAV2ZAS8_9STRA</name>
<feature type="compositionally biased region" description="Basic and acidic residues" evidence="2">
    <location>
        <begin position="143"/>
        <end position="155"/>
    </location>
</feature>
<gene>
    <name evidence="4" type="ORF">N0F65_006203</name>
</gene>
<feature type="region of interest" description="Disordered" evidence="2">
    <location>
        <begin position="435"/>
        <end position="520"/>
    </location>
</feature>
<feature type="compositionally biased region" description="Basic and acidic residues" evidence="2">
    <location>
        <begin position="1120"/>
        <end position="1129"/>
    </location>
</feature>
<reference evidence="4" key="1">
    <citation type="submission" date="2022-11" db="EMBL/GenBank/DDBJ databases">
        <authorList>
            <person name="Morgan W.R."/>
            <person name="Tartar A."/>
        </authorList>
    </citation>
    <scope>NUCLEOTIDE SEQUENCE</scope>
    <source>
        <strain evidence="4">ARSEF 373</strain>
    </source>
</reference>
<evidence type="ECO:0000256" key="2">
    <source>
        <dbReference type="SAM" id="MobiDB-lite"/>
    </source>
</evidence>
<keyword evidence="5" id="KW-1185">Reference proteome</keyword>
<feature type="compositionally biased region" description="Low complexity" evidence="2">
    <location>
        <begin position="473"/>
        <end position="482"/>
    </location>
</feature>
<feature type="domain" description="KATNIP" evidence="3">
    <location>
        <begin position="912"/>
        <end position="1056"/>
    </location>
</feature>
<dbReference type="InterPro" id="IPR027859">
    <property type="entry name" value="KATNIP_dom"/>
</dbReference>
<feature type="compositionally biased region" description="Low complexity" evidence="2">
    <location>
        <begin position="238"/>
        <end position="250"/>
    </location>
</feature>
<feature type="coiled-coil region" evidence="1">
    <location>
        <begin position="12"/>
        <end position="44"/>
    </location>
</feature>
<dbReference type="InterPro" id="IPR026704">
    <property type="entry name" value="KATNIP"/>
</dbReference>
<evidence type="ECO:0000256" key="1">
    <source>
        <dbReference type="SAM" id="Coils"/>
    </source>
</evidence>
<feature type="region of interest" description="Disordered" evidence="2">
    <location>
        <begin position="332"/>
        <end position="352"/>
    </location>
</feature>
<evidence type="ECO:0000313" key="4">
    <source>
        <dbReference type="EMBL" id="DBA02328.1"/>
    </source>
</evidence>
<feature type="compositionally biased region" description="Low complexity" evidence="2">
    <location>
        <begin position="701"/>
        <end position="715"/>
    </location>
</feature>
<evidence type="ECO:0000313" key="5">
    <source>
        <dbReference type="Proteomes" id="UP001146120"/>
    </source>
</evidence>
<organism evidence="4 5">
    <name type="scientific">Lagenidium giganteum</name>
    <dbReference type="NCBI Taxonomy" id="4803"/>
    <lineage>
        <taxon>Eukaryota</taxon>
        <taxon>Sar</taxon>
        <taxon>Stramenopiles</taxon>
        <taxon>Oomycota</taxon>
        <taxon>Peronosporomycetes</taxon>
        <taxon>Pythiales</taxon>
        <taxon>Pythiaceae</taxon>
    </lineage>
</organism>
<accession>A0AAV2ZAS8</accession>
<feature type="compositionally biased region" description="Polar residues" evidence="2">
    <location>
        <begin position="200"/>
        <end position="216"/>
    </location>
</feature>
<reference evidence="4" key="2">
    <citation type="journal article" date="2023" name="Microbiol Resour">
        <title>Decontamination and Annotation of the Draft Genome Sequence of the Oomycete Lagenidium giganteum ARSEF 373.</title>
        <authorList>
            <person name="Morgan W.R."/>
            <person name="Tartar A."/>
        </authorList>
    </citation>
    <scope>NUCLEOTIDE SEQUENCE</scope>
    <source>
        <strain evidence="4">ARSEF 373</strain>
    </source>
</reference>
<feature type="compositionally biased region" description="Low complexity" evidence="2">
    <location>
        <begin position="854"/>
        <end position="866"/>
    </location>
</feature>
<feature type="compositionally biased region" description="Polar residues" evidence="2">
    <location>
        <begin position="723"/>
        <end position="741"/>
    </location>
</feature>
<feature type="region of interest" description="Disordered" evidence="2">
    <location>
        <begin position="697"/>
        <end position="830"/>
    </location>
</feature>
<feature type="region of interest" description="Disordered" evidence="2">
    <location>
        <begin position="1111"/>
        <end position="1207"/>
    </location>
</feature>
<dbReference type="EMBL" id="DAKRPA010000033">
    <property type="protein sequence ID" value="DBA02328.1"/>
    <property type="molecule type" value="Genomic_DNA"/>
</dbReference>
<feature type="compositionally biased region" description="Polar residues" evidence="2">
    <location>
        <begin position="817"/>
        <end position="830"/>
    </location>
</feature>
<sequence length="1630" mass="181433">MPDAVVEKQLQYIKMLEERNRLKKKLAAAAKQQHKEERKMHEREEAFVTTFNVPPKATGASSGASTQVRKNKSSASLVPTRMKERSDQCRSAPTIGWGNGGSDGATATDGGHDSKPRAKWKRPDTIAVENRNGKARLCFDGQPSDHADAKIKGESDGGGDDEGADEESYLEESFEEFEEEQNLSADDGEVAEDIAKLESVVSNQKPAIESKPSTEAATKARKTTGEPTTESKKTTERTAISTSATLSTAAHGGIAAPKQENGGVDLSRTTTALIELIQNLSREKQKTLVNVLQNFQQSDQHERDVRTMRESIGDPHIWKQVTAALFTGGHEAKHASAKPTASETPETAQRRKDSLTLVLQEHAKWEEDYTRQLKSKLLAEREAKEREADERRKVMLQQMEEEDRELERLMERKRQERLRKLEELDRQMDEDIKLKQVERERLRTKSERGSTTEGTAPSARMTDPVRRSAQKNTPSSPTPVESPTKKKKKRQPVVEAKQSKEIIIIEEKEPDEPPAQGPSAPVVPLLNLSAVLADQTAASRESSSTEIRIKLLSAWGKTRAIGLTQVSVYDETGDEMTIDVGSARVYEQLNDRPLPKTSEIETQVSFQVPTPPSKLCIWNYNSKRCTASARDVEVTVGGKLVWTGSLPETFGNEDGAMCVWVDVHQSTRRTARATARAAVDETPSSRTTFRAAADETQQFKATAAAAPAASTAEQPPSAPMWLRSSTSSPPGALTPSGSMTSLWAEDKDGRGCQSARRRQAKDEPNDADWLRSSSKEIREDERSGGARTAREATQSAREPMRSIRHESKHADAKSSVRETLTSSHKSDANSWDSLEHFRKSNFSRLAQPIIANAPAPDADSAYDEAPVSAPKLTRQPTTSSLLAELRGGLVKTGSYASLPAPTPGEHAAPVIPELPAGQRITMEIFSTWGDPYYVGLNGIEVFDDHGKPVQFENPELQVTAIPDSINVLDEYTNDPRVPKNLVDGVPFTCDDFHMWLAPFTVGEEHSLRLDMGRRVSISMIRVWNYNKSRAHSTRGVRHVRLILDNDSLIFEGEVPKAPGLVSEENMDNCCEVVLFTREDRILKAIEQNDEVLKRLALMQEREEEEISSIIQNVRSSMEQQRPRTSDKGRSAGSEYDQQREEVKPPRAVGNDGRPMTAAQRPPTHARSSMTSWVCEEPQEKSPVLSKIAEREETDSEDREDDDTEDSSAIRGRRITIKLMSTWGDRNYIGLTQLDVLVGSQASVFPMGLGNLDASPRDLHTLGYTGDPRTLDKLIDGVGTTCDDTHMWLVPFSAGGQELRIDLKKEHLIHGLRIWNYNKSDEDTFRGAKQIDVLVDGVSVAPRGLGFIVRKAPGTDLFDFHQDIRLTGSNGTSEYIEKLRHPFQTRTYKTPLVRQDYEAPMYPQGFTLKLIFWSTWGDPYYLGLNGLEIYDYHGRKLTERPAIIMAKPFSVGEVHGNSDMRVPSNLLNGLNKNTWDGRDTWLAPLASSLGLAHGNQVYIVFDHPVVISMIKIWNYSKSPERGAKDVDIYLDDLHLFSGSLRKAPMAFDGHARSKHQVVQEFSQPILFSASQAQVDTEKRKVWYCGSEEQDVLCINEGQVMQESKAMYRDPDPGAEGVVVNLDSRPTTAMCR</sequence>
<feature type="compositionally biased region" description="Basic and acidic residues" evidence="2">
    <location>
        <begin position="773"/>
        <end position="790"/>
    </location>
</feature>
<dbReference type="PANTHER" id="PTHR21534:SF0">
    <property type="entry name" value="KATANIN-INTERACTING PROTEIN"/>
    <property type="match status" value="1"/>
</dbReference>
<keyword evidence="1" id="KW-0175">Coiled coil</keyword>
<feature type="compositionally biased region" description="Polar residues" evidence="2">
    <location>
        <begin position="59"/>
        <end position="77"/>
    </location>
</feature>
<dbReference type="Proteomes" id="UP001146120">
    <property type="component" value="Unassembled WGS sequence"/>
</dbReference>
<feature type="compositionally biased region" description="Basic and acidic residues" evidence="2">
    <location>
        <begin position="798"/>
        <end position="816"/>
    </location>
</feature>
<feature type="coiled-coil region" evidence="1">
    <location>
        <begin position="392"/>
        <end position="430"/>
    </location>
</feature>
<feature type="domain" description="KATNIP" evidence="3">
    <location>
        <begin position="1216"/>
        <end position="1542"/>
    </location>
</feature>
<feature type="region of interest" description="Disordered" evidence="2">
    <location>
        <begin position="53"/>
        <end position="263"/>
    </location>
</feature>
<comment type="caution">
    <text evidence="4">The sequence shown here is derived from an EMBL/GenBank/DDBJ whole genome shotgun (WGS) entry which is preliminary data.</text>
</comment>
<feature type="compositionally biased region" description="Acidic residues" evidence="2">
    <location>
        <begin position="157"/>
        <end position="192"/>
    </location>
</feature>